<dbReference type="GO" id="GO:0030132">
    <property type="term" value="C:clathrin coat of coated pit"/>
    <property type="evidence" value="ECO:0007669"/>
    <property type="project" value="TreeGrafter"/>
</dbReference>
<dbReference type="GO" id="GO:0006897">
    <property type="term" value="P:endocytosis"/>
    <property type="evidence" value="ECO:0007669"/>
    <property type="project" value="TreeGrafter"/>
</dbReference>
<evidence type="ECO:0000313" key="2">
    <source>
        <dbReference type="EMBL" id="CAL1593691.1"/>
    </source>
</evidence>
<dbReference type="AlphaFoldDB" id="A0AAV2KXD2"/>
<keyword evidence="3" id="KW-1185">Reference proteome</keyword>
<dbReference type="CDD" id="cd00052">
    <property type="entry name" value="EH"/>
    <property type="match status" value="1"/>
</dbReference>
<feature type="domain" description="EH" evidence="1">
    <location>
        <begin position="62"/>
        <end position="148"/>
    </location>
</feature>
<dbReference type="Pfam" id="PF12763">
    <property type="entry name" value="EH"/>
    <property type="match status" value="1"/>
</dbReference>
<dbReference type="Gene3D" id="1.10.238.10">
    <property type="entry name" value="EF-hand"/>
    <property type="match status" value="1"/>
</dbReference>
<accession>A0AAV2KXD2</accession>
<sequence>MYGLITVVCPVICSEVQTAESSPGFVAASVCSCSGAWSLEPEPVRDRNTMAAALSLTQLSSGNPIYDKYYRQVDPTNSGRVGAPDAALFLKRSGLADLVLGKIWDLADSERKGSLNKQQFFVALRLVACAQNGLEVALKSLNGAVPLPKFVSFFILF</sequence>
<evidence type="ECO:0000259" key="1">
    <source>
        <dbReference type="PROSITE" id="PS50031"/>
    </source>
</evidence>
<dbReference type="SMART" id="SM00027">
    <property type="entry name" value="EH"/>
    <property type="match status" value="1"/>
</dbReference>
<organism evidence="2 3">
    <name type="scientific">Knipowitschia caucasica</name>
    <name type="common">Caucasian dwarf goby</name>
    <name type="synonym">Pomatoschistus caucasicus</name>
    <dbReference type="NCBI Taxonomy" id="637954"/>
    <lineage>
        <taxon>Eukaryota</taxon>
        <taxon>Metazoa</taxon>
        <taxon>Chordata</taxon>
        <taxon>Craniata</taxon>
        <taxon>Vertebrata</taxon>
        <taxon>Euteleostomi</taxon>
        <taxon>Actinopterygii</taxon>
        <taxon>Neopterygii</taxon>
        <taxon>Teleostei</taxon>
        <taxon>Neoteleostei</taxon>
        <taxon>Acanthomorphata</taxon>
        <taxon>Gobiaria</taxon>
        <taxon>Gobiiformes</taxon>
        <taxon>Gobioidei</taxon>
        <taxon>Gobiidae</taxon>
        <taxon>Gobiinae</taxon>
        <taxon>Knipowitschia</taxon>
    </lineage>
</organism>
<dbReference type="PANTHER" id="PTHR11216">
    <property type="entry name" value="EH DOMAIN"/>
    <property type="match status" value="1"/>
</dbReference>
<name>A0AAV2KXD2_KNICA</name>
<reference evidence="2 3" key="1">
    <citation type="submission" date="2024-04" db="EMBL/GenBank/DDBJ databases">
        <authorList>
            <person name="Waldvogel A.-M."/>
            <person name="Schoenle A."/>
        </authorList>
    </citation>
    <scope>NUCLEOTIDE SEQUENCE [LARGE SCALE GENOMIC DNA]</scope>
</reference>
<gene>
    <name evidence="2" type="ORF">KC01_LOCUS22740</name>
</gene>
<evidence type="ECO:0000313" key="3">
    <source>
        <dbReference type="Proteomes" id="UP001497482"/>
    </source>
</evidence>
<dbReference type="InterPro" id="IPR011992">
    <property type="entry name" value="EF-hand-dom_pair"/>
</dbReference>
<dbReference type="GO" id="GO:0016197">
    <property type="term" value="P:endosomal transport"/>
    <property type="evidence" value="ECO:0007669"/>
    <property type="project" value="TreeGrafter"/>
</dbReference>
<dbReference type="Proteomes" id="UP001497482">
    <property type="component" value="Chromosome 2"/>
</dbReference>
<dbReference type="InterPro" id="IPR000261">
    <property type="entry name" value="EH_dom"/>
</dbReference>
<dbReference type="GO" id="GO:0045296">
    <property type="term" value="F:cadherin binding"/>
    <property type="evidence" value="ECO:0007669"/>
    <property type="project" value="TreeGrafter"/>
</dbReference>
<proteinExistence type="predicted"/>
<dbReference type="PROSITE" id="PS50031">
    <property type="entry name" value="EH"/>
    <property type="match status" value="1"/>
</dbReference>
<protein>
    <recommendedName>
        <fullName evidence="1">EH domain-containing protein</fullName>
    </recommendedName>
</protein>
<dbReference type="PANTHER" id="PTHR11216:SF54">
    <property type="entry name" value="EPIDERMAL GROWTH FACTOR RECEPTOR SUBSTRATE 15"/>
    <property type="match status" value="1"/>
</dbReference>
<dbReference type="SUPFAM" id="SSF47473">
    <property type="entry name" value="EF-hand"/>
    <property type="match status" value="1"/>
</dbReference>
<dbReference type="EMBL" id="OZ035824">
    <property type="protein sequence ID" value="CAL1593691.1"/>
    <property type="molecule type" value="Genomic_DNA"/>
</dbReference>